<dbReference type="Proteomes" id="UP000231162">
    <property type="component" value="Unassembled WGS sequence"/>
</dbReference>
<gene>
    <name evidence="2" type="ORF">COT79_00530</name>
</gene>
<dbReference type="EMBL" id="PEZX01000011">
    <property type="protein sequence ID" value="PIS07193.1"/>
    <property type="molecule type" value="Genomic_DNA"/>
</dbReference>
<organism evidence="2 3">
    <name type="scientific">Candidatus Berkelbacteria bacterium CG10_big_fil_rev_8_21_14_0_10_43_14</name>
    <dbReference type="NCBI Taxonomy" id="1974515"/>
    <lineage>
        <taxon>Bacteria</taxon>
        <taxon>Candidatus Berkelbacteria</taxon>
    </lineage>
</organism>
<proteinExistence type="predicted"/>
<dbReference type="SUPFAM" id="SSF46785">
    <property type="entry name" value="Winged helix' DNA-binding domain"/>
    <property type="match status" value="1"/>
</dbReference>
<dbReference type="InterPro" id="IPR036390">
    <property type="entry name" value="WH_DNA-bd_sf"/>
</dbReference>
<name>A0A2M6R9J0_9BACT</name>
<dbReference type="InterPro" id="IPR036388">
    <property type="entry name" value="WH-like_DNA-bd_sf"/>
</dbReference>
<evidence type="ECO:0000313" key="3">
    <source>
        <dbReference type="Proteomes" id="UP000231162"/>
    </source>
</evidence>
<dbReference type="InterPro" id="IPR002831">
    <property type="entry name" value="Tscrpt_reg_TrmB_N"/>
</dbReference>
<sequence>MDYTSILQKLDLSPSEAKAYMAIVQSGELQVAHLAPLINATKMAGYLAVDALVKKELIIVDEKNGKKMARVLDPRKLLDRLHDKEAILDKQERQLGAILPELVSFYETAGKKPSIRIYNRLDGLATLSALLTADQTRKEILCYMPV</sequence>
<accession>A0A2M6R9J0</accession>
<feature type="non-terminal residue" evidence="2">
    <location>
        <position position="146"/>
    </location>
</feature>
<dbReference type="Pfam" id="PF01978">
    <property type="entry name" value="TrmB"/>
    <property type="match status" value="1"/>
</dbReference>
<reference evidence="3" key="1">
    <citation type="submission" date="2017-09" db="EMBL/GenBank/DDBJ databases">
        <title>Depth-based differentiation of microbial function through sediment-hosted aquifers and enrichment of novel symbionts in the deep terrestrial subsurface.</title>
        <authorList>
            <person name="Probst A.J."/>
            <person name="Ladd B."/>
            <person name="Jarett J.K."/>
            <person name="Geller-Mcgrath D.E."/>
            <person name="Sieber C.M.K."/>
            <person name="Emerson J.B."/>
            <person name="Anantharaman K."/>
            <person name="Thomas B.C."/>
            <person name="Malmstrom R."/>
            <person name="Stieglmeier M."/>
            <person name="Klingl A."/>
            <person name="Woyke T."/>
            <person name="Ryan C.M."/>
            <person name="Banfield J.F."/>
        </authorList>
    </citation>
    <scope>NUCLEOTIDE SEQUENCE [LARGE SCALE GENOMIC DNA]</scope>
</reference>
<protein>
    <recommendedName>
        <fullName evidence="1">Transcription regulator TrmB N-terminal domain-containing protein</fullName>
    </recommendedName>
</protein>
<dbReference type="Gene3D" id="1.10.10.10">
    <property type="entry name" value="Winged helix-like DNA-binding domain superfamily/Winged helix DNA-binding domain"/>
    <property type="match status" value="1"/>
</dbReference>
<evidence type="ECO:0000313" key="2">
    <source>
        <dbReference type="EMBL" id="PIS07193.1"/>
    </source>
</evidence>
<comment type="caution">
    <text evidence="2">The sequence shown here is derived from an EMBL/GenBank/DDBJ whole genome shotgun (WGS) entry which is preliminary data.</text>
</comment>
<feature type="domain" description="Transcription regulator TrmB N-terminal" evidence="1">
    <location>
        <begin position="7"/>
        <end position="74"/>
    </location>
</feature>
<evidence type="ECO:0000259" key="1">
    <source>
        <dbReference type="Pfam" id="PF01978"/>
    </source>
</evidence>
<dbReference type="AlphaFoldDB" id="A0A2M6R9J0"/>